<evidence type="ECO:0000313" key="11">
    <source>
        <dbReference type="EMBL" id="MFC6021864.1"/>
    </source>
</evidence>
<evidence type="ECO:0000256" key="7">
    <source>
        <dbReference type="SAM" id="MobiDB-lite"/>
    </source>
</evidence>
<feature type="domain" description="DNA2/NAM7 helicase-like C-terminal" evidence="9">
    <location>
        <begin position="1096"/>
        <end position="1274"/>
    </location>
</feature>
<dbReference type="CDD" id="cd18808">
    <property type="entry name" value="SF1_C_Upf1"/>
    <property type="match status" value="1"/>
</dbReference>
<dbReference type="InterPro" id="IPR041679">
    <property type="entry name" value="DNA2/NAM7-like_C"/>
</dbReference>
<proteinExistence type="inferred from homology"/>
<evidence type="ECO:0000256" key="6">
    <source>
        <dbReference type="SAM" id="Coils"/>
    </source>
</evidence>
<feature type="compositionally biased region" description="Basic residues" evidence="7">
    <location>
        <begin position="59"/>
        <end position="69"/>
    </location>
</feature>
<evidence type="ECO:0000256" key="3">
    <source>
        <dbReference type="ARBA" id="ARBA00022801"/>
    </source>
</evidence>
<dbReference type="InterPro" id="IPR049468">
    <property type="entry name" value="Restrct_endonuc-II-like_dom"/>
</dbReference>
<evidence type="ECO:0000259" key="8">
    <source>
        <dbReference type="Pfam" id="PF13086"/>
    </source>
</evidence>
<keyword evidence="3" id="KW-0378">Hydrolase</keyword>
<evidence type="ECO:0000259" key="10">
    <source>
        <dbReference type="Pfam" id="PF18741"/>
    </source>
</evidence>
<dbReference type="Pfam" id="PF13086">
    <property type="entry name" value="AAA_11"/>
    <property type="match status" value="1"/>
</dbReference>
<evidence type="ECO:0000313" key="12">
    <source>
        <dbReference type="Proteomes" id="UP001596203"/>
    </source>
</evidence>
<feature type="region of interest" description="Disordered" evidence="7">
    <location>
        <begin position="52"/>
        <end position="71"/>
    </location>
</feature>
<evidence type="ECO:0000256" key="4">
    <source>
        <dbReference type="ARBA" id="ARBA00022806"/>
    </source>
</evidence>
<dbReference type="SUPFAM" id="SSF52540">
    <property type="entry name" value="P-loop containing nucleoside triphosphate hydrolases"/>
    <property type="match status" value="1"/>
</dbReference>
<keyword evidence="2" id="KW-0547">Nucleotide-binding</keyword>
<keyword evidence="4" id="KW-0347">Helicase</keyword>
<accession>A0ABW1KLK3</accession>
<comment type="caution">
    <text evidence="11">The sequence shown here is derived from an EMBL/GenBank/DDBJ whole genome shotgun (WGS) entry which is preliminary data.</text>
</comment>
<evidence type="ECO:0000256" key="5">
    <source>
        <dbReference type="ARBA" id="ARBA00022840"/>
    </source>
</evidence>
<dbReference type="Gene3D" id="3.40.50.300">
    <property type="entry name" value="P-loop containing nucleotide triphosphate hydrolases"/>
    <property type="match status" value="3"/>
</dbReference>
<reference evidence="12" key="1">
    <citation type="journal article" date="2019" name="Int. J. Syst. Evol. Microbiol.">
        <title>The Global Catalogue of Microorganisms (GCM) 10K type strain sequencing project: providing services to taxonomists for standard genome sequencing and annotation.</title>
        <authorList>
            <consortium name="The Broad Institute Genomics Platform"/>
            <consortium name="The Broad Institute Genome Sequencing Center for Infectious Disease"/>
            <person name="Wu L."/>
            <person name="Ma J."/>
        </authorList>
    </citation>
    <scope>NUCLEOTIDE SEQUENCE [LARGE SCALE GENOMIC DNA]</scope>
    <source>
        <strain evidence="12">ZS-35-S2</strain>
    </source>
</reference>
<dbReference type="PANTHER" id="PTHR43788:SF8">
    <property type="entry name" value="DNA-BINDING PROTEIN SMUBP-2"/>
    <property type="match status" value="1"/>
</dbReference>
<dbReference type="SUPFAM" id="SSF52980">
    <property type="entry name" value="Restriction endonuclease-like"/>
    <property type="match status" value="1"/>
</dbReference>
<organism evidence="11 12">
    <name type="scientific">Plantactinospora solaniradicis</name>
    <dbReference type="NCBI Taxonomy" id="1723736"/>
    <lineage>
        <taxon>Bacteria</taxon>
        <taxon>Bacillati</taxon>
        <taxon>Actinomycetota</taxon>
        <taxon>Actinomycetes</taxon>
        <taxon>Micromonosporales</taxon>
        <taxon>Micromonosporaceae</taxon>
        <taxon>Plantactinospora</taxon>
    </lineage>
</organism>
<dbReference type="Pfam" id="PF18741">
    <property type="entry name" value="MTES_1575"/>
    <property type="match status" value="1"/>
</dbReference>
<feature type="coiled-coil region" evidence="6">
    <location>
        <begin position="425"/>
        <end position="459"/>
    </location>
</feature>
<evidence type="ECO:0000259" key="9">
    <source>
        <dbReference type="Pfam" id="PF13087"/>
    </source>
</evidence>
<evidence type="ECO:0000256" key="1">
    <source>
        <dbReference type="ARBA" id="ARBA00007913"/>
    </source>
</evidence>
<feature type="domain" description="DNA2/NAM7 helicase helicase" evidence="8">
    <location>
        <begin position="326"/>
        <end position="429"/>
    </location>
</feature>
<name>A0ABW1KLK3_9ACTN</name>
<dbReference type="Proteomes" id="UP001596203">
    <property type="component" value="Unassembled WGS sequence"/>
</dbReference>
<dbReference type="RefSeq" id="WP_377430626.1">
    <property type="nucleotide sequence ID" value="NZ_JBHSPR010000053.1"/>
</dbReference>
<dbReference type="InterPro" id="IPR047187">
    <property type="entry name" value="SF1_C_Upf1"/>
</dbReference>
<comment type="similarity">
    <text evidence="1">Belongs to the DNA2/NAM7 helicase family.</text>
</comment>
<dbReference type="EMBL" id="JBHSPR010000053">
    <property type="protein sequence ID" value="MFC6021864.1"/>
    <property type="molecule type" value="Genomic_DNA"/>
</dbReference>
<dbReference type="InterPro" id="IPR041677">
    <property type="entry name" value="DNA2/NAM7_AAA_11"/>
</dbReference>
<dbReference type="InterPro" id="IPR050534">
    <property type="entry name" value="Coronavir_polyprotein_1ab"/>
</dbReference>
<dbReference type="InterPro" id="IPR011335">
    <property type="entry name" value="Restrct_endonuc-II-like"/>
</dbReference>
<sequence>MRDAVGDNKVHWFVDVIRQGESSDSRALLEVEPLPSLDPPVPPPTLQRWLDPEEWTQPKRTRPRIKARAGLRSPETPVPEEVLRTYDVWIEGWQQWADEERDLAVHRTWYAQLELLEREALQRIDTHELVVGVGLLSAYAEERWSVRRHLLTWSASIDRDEQSDVLRLMLPVDVQARVEDRGFLNAGDGFNLRRGRSPWREEEISGLHPFSSDAVRWLEDWKKRCWDGPLSLDAGRWAPPEAGDDEVAQLALAPALFLRERDRSGLAGYYDAIAESLDKPEAEAPVGLAQLVTDLDADQRQHWLRELAPDARAVVSADPLLPLATNGEQRRVLDKLRADTAVVVQGPPGTGKTHTIANLICALLADGQRLLITSEKDQALRVLRDQLPPEVRRLCVLLTGMRRGAADELDRSITALSELSAATSVEQLQLDIERLRQRRVDLEADLRQAVRDLQSLREQEYLVHPALARPYSGTLADLARSINAHRDRYAWIDSLPPHAPDHPPLTGDDARQLLELLRTATPERQLRADQHIPGPELVPAPSQISTLVTALAAAERVLGPDRRSTAWALAGLSDTALVEIERHVDAAADALADCGLPDILEEWDASDWRLTAVQALLGRRNPAYWHALFDEANEVEVPLHALASLNGTDVDVGPRAGNNLKRLLGQAKRLRAYLARGRRLRRFLPPQVQLSATDLLQVCTVDGVPPATAAELTTLITVLEAEIAVNAALDAWNTNGVPIMHGPLRRRIAQLDDIAHNVTAIKRLITAREAIEQLLRRQGVRHAIRSAADWDLIVGLARNWPIIAAARQAAANLNATTETLDAWSDQERAAPEIAELVTALVDRDLGRYASARARLDEARTAQAAQKRCDSLADWLVRAHPSLAERLNETLDDPSWSERFGEFPQAWAWAKAVAYHRVARQAGADEVYQQRVDETEQRLREVTADLAGKQTLLHCLASMTELQRKALQSYRTAMGAYGQGQGRHKERQLAAARDAMKEARRAVPAWVMQLSIVAESIPPEPNAFDVVIVDEASQAEIDALFLLWLAPRIIVVGDDKQCAPGRSSTTGLKTVEESLDHHLPGLPLHLRNSLSPTSNLYELLSTHFPDVVRLSEHFRSMPEIIGWSSAQFYDSRLVPLRQFGADRLDPLKVVPVDGAEEEGRDASLRNRVEAERVIEQVQKIIEDPMYRGKSIGIIALQNGKQVQVLESLLTERIDPADIRKHRVRVGNPPDFQGDERDVILLSMVATRAKQAITGRTAQRRYNVAASRARDQMWLFVSIPPETLKATDLRHSLLSYMRHPPLALATDRDLDDATPDQLQPPFQSLLEQRLFLELRRQGYAVVPQYPVHNRRIDLVVVGDNGRLAVECDTPDLPMTPDELQHDLQRERELRRAGWQFVRIRESDYLLDPAAALEPLWRQLQQRGIEPRSLSAAPRRQVRWTPVTLSDDEDDN</sequence>
<dbReference type="Pfam" id="PF13087">
    <property type="entry name" value="AAA_12"/>
    <property type="match status" value="1"/>
</dbReference>
<feature type="domain" description="Restriction endonuclease type II-like" evidence="10">
    <location>
        <begin position="1325"/>
        <end position="1417"/>
    </location>
</feature>
<protein>
    <submittedName>
        <fullName evidence="11">AAA domain-containing protein</fullName>
    </submittedName>
</protein>
<keyword evidence="5" id="KW-0067">ATP-binding</keyword>
<keyword evidence="12" id="KW-1185">Reference proteome</keyword>
<dbReference type="PANTHER" id="PTHR43788">
    <property type="entry name" value="DNA2/NAM7 HELICASE FAMILY MEMBER"/>
    <property type="match status" value="1"/>
</dbReference>
<dbReference type="InterPro" id="IPR027417">
    <property type="entry name" value="P-loop_NTPase"/>
</dbReference>
<gene>
    <name evidence="11" type="ORF">ACFP2T_37595</name>
</gene>
<dbReference type="Gene3D" id="3.40.960.10">
    <property type="entry name" value="VSR Endonuclease"/>
    <property type="match status" value="1"/>
</dbReference>
<evidence type="ECO:0000256" key="2">
    <source>
        <dbReference type="ARBA" id="ARBA00022741"/>
    </source>
</evidence>
<keyword evidence="6" id="KW-0175">Coiled coil</keyword>